<dbReference type="RefSeq" id="WP_171781933.1">
    <property type="nucleotide sequence ID" value="NZ_BAAAML010000002.1"/>
</dbReference>
<reference evidence="3 4" key="1">
    <citation type="submission" date="2020-05" db="EMBL/GenBank/DDBJ databases">
        <title>Genomic Encyclopedia of Type Strains, Phase III (KMG-III): the genomes of soil and plant-associated and newly described type strains.</title>
        <authorList>
            <person name="Whitman W."/>
        </authorList>
    </citation>
    <scope>NUCLEOTIDE SEQUENCE [LARGE SCALE GENOMIC DNA]</scope>
    <source>
        <strain evidence="3 4">KCTC 19046</strain>
    </source>
</reference>
<dbReference type="Pfam" id="PF13173">
    <property type="entry name" value="AAA_14"/>
    <property type="match status" value="1"/>
</dbReference>
<feature type="domain" description="DUF4143" evidence="2">
    <location>
        <begin position="205"/>
        <end position="374"/>
    </location>
</feature>
<evidence type="ECO:0000313" key="4">
    <source>
        <dbReference type="Proteomes" id="UP000757540"/>
    </source>
</evidence>
<evidence type="ECO:0000259" key="2">
    <source>
        <dbReference type="Pfam" id="PF13635"/>
    </source>
</evidence>
<dbReference type="EMBL" id="JABEZU010000001">
    <property type="protein sequence ID" value="NOV95658.1"/>
    <property type="molecule type" value="Genomic_DNA"/>
</dbReference>
<evidence type="ECO:0000313" key="3">
    <source>
        <dbReference type="EMBL" id="NOV95658.1"/>
    </source>
</evidence>
<dbReference type="InterPro" id="IPR025420">
    <property type="entry name" value="DUF4143"/>
</dbReference>
<sequence>MAYRRRVIDQALDGLFPHLAAIALEGAKGVGKTATATQRATTEFNLANELLRQTLAADVDQITRVPPPVLVDEWQLEPQVWDRVKRAVDDDLTGGRFLLAGSAGVAPGTRIHSGAGRIVSFRMRPLSFAERAVSTPSVSLRALLDGQLPTVTGGSSVGLPQYVDEILRSGFPGIRGLPEAARRHQLDSYLARIVERELPENGVHVRRPAALTGWLAAYGAATATDASYSTILDAATPGDDDKPVRQTVDIYREHLTRLFILDPVPAWLPLFAPLKRLTRTPKHHLVDPALAARLAGVSPEGLLRGEGERVTARRETATWLGALFESLVVQSVRVYAGAADATIGHLRTKDTNREIDILVERADHKVVAIEVKLSGSVSDKDVRHLNWLHDQLGDRVLDRVVITTGPYAYRRQDGVAVVPLALLGP</sequence>
<evidence type="ECO:0008006" key="5">
    <source>
        <dbReference type="Google" id="ProtNLM"/>
    </source>
</evidence>
<name>A0ABX2A148_9MICO</name>
<organism evidence="3 4">
    <name type="scientific">Isoptericola halotolerans</name>
    <dbReference type="NCBI Taxonomy" id="300560"/>
    <lineage>
        <taxon>Bacteria</taxon>
        <taxon>Bacillati</taxon>
        <taxon>Actinomycetota</taxon>
        <taxon>Actinomycetes</taxon>
        <taxon>Micrococcales</taxon>
        <taxon>Promicromonosporaceae</taxon>
        <taxon>Isoptericola</taxon>
    </lineage>
</organism>
<comment type="caution">
    <text evidence="3">The sequence shown here is derived from an EMBL/GenBank/DDBJ whole genome shotgun (WGS) entry which is preliminary data.</text>
</comment>
<evidence type="ECO:0000259" key="1">
    <source>
        <dbReference type="Pfam" id="PF13173"/>
    </source>
</evidence>
<feature type="domain" description="AAA" evidence="1">
    <location>
        <begin position="21"/>
        <end position="130"/>
    </location>
</feature>
<dbReference type="Pfam" id="PF13635">
    <property type="entry name" value="DUF4143"/>
    <property type="match status" value="1"/>
</dbReference>
<keyword evidence="4" id="KW-1185">Reference proteome</keyword>
<gene>
    <name evidence="3" type="ORF">HDG69_000211</name>
</gene>
<accession>A0ABX2A148</accession>
<protein>
    <recommendedName>
        <fullName evidence="5">AAA family ATPase</fullName>
    </recommendedName>
</protein>
<dbReference type="PANTHER" id="PTHR43566">
    <property type="entry name" value="CONSERVED PROTEIN"/>
    <property type="match status" value="1"/>
</dbReference>
<dbReference type="PANTHER" id="PTHR43566:SF2">
    <property type="entry name" value="DUF4143 DOMAIN-CONTAINING PROTEIN"/>
    <property type="match status" value="1"/>
</dbReference>
<dbReference type="Proteomes" id="UP000757540">
    <property type="component" value="Unassembled WGS sequence"/>
</dbReference>
<dbReference type="InterPro" id="IPR041682">
    <property type="entry name" value="AAA_14"/>
</dbReference>
<proteinExistence type="predicted"/>